<comment type="catalytic activity">
    <reaction evidence="7">
        <text>myo-inositol(out) + H(+)(out) = myo-inositol(in) + H(+)(in)</text>
        <dbReference type="Rhea" id="RHEA:60364"/>
        <dbReference type="ChEBI" id="CHEBI:15378"/>
        <dbReference type="ChEBI" id="CHEBI:17268"/>
    </reaction>
</comment>
<dbReference type="InterPro" id="IPR005828">
    <property type="entry name" value="MFS_sugar_transport-like"/>
</dbReference>
<sequence length="550" mass="59966">MDAKETKSGVLAKDDSAEHLENMHSKADIVDMVALDTIEETKPGKFSWLVSITAVASRHFRVRDLARGIGGMLFGYDTGIIAAVIIYIGKSLDNKTLDSGEKELITSITSGAAFFGAIFAGLTADKYGRKPAIYVGCVLFTIGAVLQAASFGIIQMTIGRFVVGLGVGSAAMIVPMYIAEVSPGKYRGRMIGLDNMSITGGQLLSYGVGAAFAKVPGGWRYMVGGGALPALLLMALLPFCPESPRQLIYHNKPEEAARVVSRIFPHATELQIQQKVQHITYHVEEMRELNEQRNLWVQLKQLFIVPSNRRAAIAACGLMAISQLGGFNALMYYSPTLFALVGFEDPVAVGTVIAGTNFFFTWINLLLVDKVGRRRILLCTMPFMGIALIVAAVMFTYIPINLDTLELVPGTKVGTPAIVVLVSMIFYVGFYSSGMGNTAWLSSELYPMEVRAMGTMLLTMTCWASNVIVASTFLTQMEDTTPSGAFGFYAGICLSGWVAVYFCYPEVKGVTLEDIKEIFEHGFGVRRAREIQKELKARRKEMANAEESAK</sequence>
<dbReference type="InterPro" id="IPR036259">
    <property type="entry name" value="MFS_trans_sf"/>
</dbReference>
<comment type="subcellular location">
    <subcellularLocation>
        <location evidence="1">Membrane</location>
        <topology evidence="1">Multi-pass membrane protein</topology>
    </subcellularLocation>
</comment>
<dbReference type="PANTHER" id="PTHR48020:SF22">
    <property type="entry name" value="MAJOR FACILITATOR SUPERFAMILY (MFS) PROFILE DOMAIN-CONTAINING PROTEIN-RELATED"/>
    <property type="match status" value="1"/>
</dbReference>
<evidence type="ECO:0000313" key="11">
    <source>
        <dbReference type="EMBL" id="KAJ2896010.1"/>
    </source>
</evidence>
<comment type="similarity">
    <text evidence="2 8">Belongs to the major facilitator superfamily. Sugar transporter (TC 2.A.1.1) family.</text>
</comment>
<dbReference type="SUPFAM" id="SSF103473">
    <property type="entry name" value="MFS general substrate transporter"/>
    <property type="match status" value="1"/>
</dbReference>
<feature type="domain" description="Major facilitator superfamily (MFS) profile" evidence="10">
    <location>
        <begin position="63"/>
        <end position="508"/>
    </location>
</feature>
<dbReference type="Gene3D" id="1.20.1250.20">
    <property type="entry name" value="MFS general substrate transporter like domains"/>
    <property type="match status" value="1"/>
</dbReference>
<feature type="transmembrane region" description="Helical" evidence="9">
    <location>
        <begin position="346"/>
        <end position="367"/>
    </location>
</feature>
<dbReference type="InterPro" id="IPR003663">
    <property type="entry name" value="Sugar/inositol_transpt"/>
</dbReference>
<evidence type="ECO:0000259" key="10">
    <source>
        <dbReference type="PROSITE" id="PS50850"/>
    </source>
</evidence>
<dbReference type="PROSITE" id="PS50850">
    <property type="entry name" value="MFS"/>
    <property type="match status" value="1"/>
</dbReference>
<keyword evidence="3 8" id="KW-0813">Transport</keyword>
<evidence type="ECO:0000256" key="5">
    <source>
        <dbReference type="ARBA" id="ARBA00022989"/>
    </source>
</evidence>
<reference evidence="11" key="1">
    <citation type="submission" date="2022-07" db="EMBL/GenBank/DDBJ databases">
        <title>Draft genome sequence of Zalerion maritima ATCC 34329, a (micro)plastics degrading marine fungus.</title>
        <authorList>
            <person name="Paco A."/>
            <person name="Goncalves M.F.M."/>
            <person name="Rocha-Santos T.A.P."/>
            <person name="Alves A."/>
        </authorList>
    </citation>
    <scope>NUCLEOTIDE SEQUENCE</scope>
    <source>
        <strain evidence="11">ATCC 34329</strain>
    </source>
</reference>
<comment type="caution">
    <text evidence="11">The sequence shown here is derived from an EMBL/GenBank/DDBJ whole genome shotgun (WGS) entry which is preliminary data.</text>
</comment>
<gene>
    <name evidence="11" type="ORF">MKZ38_005982</name>
</gene>
<dbReference type="Pfam" id="PF00083">
    <property type="entry name" value="Sugar_tr"/>
    <property type="match status" value="1"/>
</dbReference>
<accession>A0AAD5RJF7</accession>
<feature type="transmembrane region" description="Helical" evidence="9">
    <location>
        <begin position="418"/>
        <end position="440"/>
    </location>
</feature>
<organism evidence="11 12">
    <name type="scientific">Zalerion maritima</name>
    <dbReference type="NCBI Taxonomy" id="339359"/>
    <lineage>
        <taxon>Eukaryota</taxon>
        <taxon>Fungi</taxon>
        <taxon>Dikarya</taxon>
        <taxon>Ascomycota</taxon>
        <taxon>Pezizomycotina</taxon>
        <taxon>Sordariomycetes</taxon>
        <taxon>Lulworthiomycetidae</taxon>
        <taxon>Lulworthiales</taxon>
        <taxon>Lulworthiaceae</taxon>
        <taxon>Zalerion</taxon>
    </lineage>
</organism>
<keyword evidence="12" id="KW-1185">Reference proteome</keyword>
<feature type="transmembrane region" description="Helical" evidence="9">
    <location>
        <begin position="160"/>
        <end position="179"/>
    </location>
</feature>
<evidence type="ECO:0000256" key="4">
    <source>
        <dbReference type="ARBA" id="ARBA00022692"/>
    </source>
</evidence>
<keyword evidence="6 9" id="KW-0472">Membrane</keyword>
<dbReference type="InterPro" id="IPR050814">
    <property type="entry name" value="Myo-inositol_Transporter"/>
</dbReference>
<keyword evidence="5 9" id="KW-1133">Transmembrane helix</keyword>
<dbReference type="GO" id="GO:0005366">
    <property type="term" value="F:myo-inositol:proton symporter activity"/>
    <property type="evidence" value="ECO:0007669"/>
    <property type="project" value="TreeGrafter"/>
</dbReference>
<dbReference type="GO" id="GO:1904679">
    <property type="term" value="P:myo-inositol import across plasma membrane"/>
    <property type="evidence" value="ECO:0007669"/>
    <property type="project" value="TreeGrafter"/>
</dbReference>
<dbReference type="PROSITE" id="PS00216">
    <property type="entry name" value="SUGAR_TRANSPORT_1"/>
    <property type="match status" value="1"/>
</dbReference>
<evidence type="ECO:0000256" key="9">
    <source>
        <dbReference type="SAM" id="Phobius"/>
    </source>
</evidence>
<feature type="transmembrane region" description="Helical" evidence="9">
    <location>
        <begin position="452"/>
        <end position="474"/>
    </location>
</feature>
<dbReference type="NCBIfam" id="TIGR00879">
    <property type="entry name" value="SP"/>
    <property type="match status" value="1"/>
</dbReference>
<dbReference type="PROSITE" id="PS00217">
    <property type="entry name" value="SUGAR_TRANSPORT_2"/>
    <property type="match status" value="1"/>
</dbReference>
<evidence type="ECO:0000256" key="3">
    <source>
        <dbReference type="ARBA" id="ARBA00022448"/>
    </source>
</evidence>
<evidence type="ECO:0000256" key="1">
    <source>
        <dbReference type="ARBA" id="ARBA00004141"/>
    </source>
</evidence>
<name>A0AAD5RJF7_9PEZI</name>
<evidence type="ECO:0000313" key="12">
    <source>
        <dbReference type="Proteomes" id="UP001201980"/>
    </source>
</evidence>
<dbReference type="InterPro" id="IPR005829">
    <property type="entry name" value="Sugar_transporter_CS"/>
</dbReference>
<dbReference type="Proteomes" id="UP001201980">
    <property type="component" value="Unassembled WGS sequence"/>
</dbReference>
<dbReference type="GO" id="GO:0016020">
    <property type="term" value="C:membrane"/>
    <property type="evidence" value="ECO:0007669"/>
    <property type="project" value="UniProtKB-SubCell"/>
</dbReference>
<dbReference type="AlphaFoldDB" id="A0AAD5RJF7"/>
<feature type="transmembrane region" description="Helical" evidence="9">
    <location>
        <begin position="376"/>
        <end position="398"/>
    </location>
</feature>
<dbReference type="EMBL" id="JAKWBI020000361">
    <property type="protein sequence ID" value="KAJ2896010.1"/>
    <property type="molecule type" value="Genomic_DNA"/>
</dbReference>
<keyword evidence="4 9" id="KW-0812">Transmembrane</keyword>
<feature type="transmembrane region" description="Helical" evidence="9">
    <location>
        <begin position="68"/>
        <end position="89"/>
    </location>
</feature>
<feature type="transmembrane region" description="Helical" evidence="9">
    <location>
        <begin position="131"/>
        <end position="154"/>
    </location>
</feature>
<dbReference type="PRINTS" id="PR00171">
    <property type="entry name" value="SUGRTRNSPORT"/>
</dbReference>
<evidence type="ECO:0000256" key="8">
    <source>
        <dbReference type="RuleBase" id="RU003346"/>
    </source>
</evidence>
<protein>
    <recommendedName>
        <fullName evidence="10">Major facilitator superfamily (MFS) profile domain-containing protein</fullName>
    </recommendedName>
</protein>
<feature type="transmembrane region" description="Helical" evidence="9">
    <location>
        <begin position="191"/>
        <end position="213"/>
    </location>
</feature>
<evidence type="ECO:0000256" key="6">
    <source>
        <dbReference type="ARBA" id="ARBA00023136"/>
    </source>
</evidence>
<proteinExistence type="inferred from homology"/>
<dbReference type="FunFam" id="1.20.1250.20:FF:000073">
    <property type="entry name" value="MFS myo-inositol transporter, putative"/>
    <property type="match status" value="1"/>
</dbReference>
<feature type="transmembrane region" description="Helical" evidence="9">
    <location>
        <begin position="219"/>
        <end position="240"/>
    </location>
</feature>
<feature type="transmembrane region" description="Helical" evidence="9">
    <location>
        <begin position="486"/>
        <end position="504"/>
    </location>
</feature>
<dbReference type="PANTHER" id="PTHR48020">
    <property type="entry name" value="PROTON MYO-INOSITOL COTRANSPORTER"/>
    <property type="match status" value="1"/>
</dbReference>
<feature type="transmembrane region" description="Helical" evidence="9">
    <location>
        <begin position="104"/>
        <end position="124"/>
    </location>
</feature>
<feature type="transmembrane region" description="Helical" evidence="9">
    <location>
        <begin position="311"/>
        <end position="334"/>
    </location>
</feature>
<dbReference type="InterPro" id="IPR020846">
    <property type="entry name" value="MFS_dom"/>
</dbReference>
<evidence type="ECO:0000256" key="7">
    <source>
        <dbReference type="ARBA" id="ARBA00049119"/>
    </source>
</evidence>
<evidence type="ECO:0000256" key="2">
    <source>
        <dbReference type="ARBA" id="ARBA00010992"/>
    </source>
</evidence>